<dbReference type="SUPFAM" id="SSF49493">
    <property type="entry name" value="HSP40/DnaJ peptide-binding domain"/>
    <property type="match status" value="1"/>
</dbReference>
<keyword evidence="1" id="KW-0143">Chaperone</keyword>
<evidence type="ECO:0000256" key="1">
    <source>
        <dbReference type="ARBA" id="ARBA00023186"/>
    </source>
</evidence>
<dbReference type="EMBL" id="ASPP01008888">
    <property type="protein sequence ID" value="ETO24897.1"/>
    <property type="molecule type" value="Genomic_DNA"/>
</dbReference>
<evidence type="ECO:0000313" key="5">
    <source>
        <dbReference type="Proteomes" id="UP000023152"/>
    </source>
</evidence>
<name>X6NHU0_RETFI</name>
<feature type="domain" description="Chaperone DnaJ C-terminal" evidence="3">
    <location>
        <begin position="14"/>
        <end position="120"/>
    </location>
</feature>
<reference evidence="4 5" key="1">
    <citation type="journal article" date="2013" name="Curr. Biol.">
        <title>The Genome of the Foraminiferan Reticulomyxa filosa.</title>
        <authorList>
            <person name="Glockner G."/>
            <person name="Hulsmann N."/>
            <person name="Schleicher M."/>
            <person name="Noegel A.A."/>
            <person name="Eichinger L."/>
            <person name="Gallinger C."/>
            <person name="Pawlowski J."/>
            <person name="Sierra R."/>
            <person name="Euteneuer U."/>
            <person name="Pillet L."/>
            <person name="Moustafa A."/>
            <person name="Platzer M."/>
            <person name="Groth M."/>
            <person name="Szafranski K."/>
            <person name="Schliwa M."/>
        </authorList>
    </citation>
    <scope>NUCLEOTIDE SEQUENCE [LARGE SCALE GENOMIC DNA]</scope>
</reference>
<dbReference type="GO" id="GO:0006457">
    <property type="term" value="P:protein folding"/>
    <property type="evidence" value="ECO:0007669"/>
    <property type="project" value="InterPro"/>
</dbReference>
<dbReference type="InterPro" id="IPR002939">
    <property type="entry name" value="DnaJ_C"/>
</dbReference>
<evidence type="ECO:0000259" key="3">
    <source>
        <dbReference type="Pfam" id="PF01556"/>
    </source>
</evidence>
<protein>
    <submittedName>
        <fullName evidence="4">DnaJ C terminal region domain containing protein</fullName>
    </submittedName>
</protein>
<dbReference type="InterPro" id="IPR051339">
    <property type="entry name" value="DnaJ_subfamily_B"/>
</dbReference>
<proteinExistence type="predicted"/>
<keyword evidence="5" id="KW-1185">Reference proteome</keyword>
<feature type="compositionally biased region" description="Low complexity" evidence="2">
    <location>
        <begin position="237"/>
        <end position="249"/>
    </location>
</feature>
<dbReference type="InterPro" id="IPR008971">
    <property type="entry name" value="HSP40/DnaJ_pept-bd"/>
</dbReference>
<dbReference type="GO" id="GO:0051082">
    <property type="term" value="F:unfolded protein binding"/>
    <property type="evidence" value="ECO:0007669"/>
    <property type="project" value="InterPro"/>
</dbReference>
<sequence length="330" mass="38038">MIIITIIMLQQNNGQEVKQGNLWIECEVKEHEHFVRVGNDIHVTAHIPISLALIGGSFVIPTINGPTVMSISPGATSGDYKVLEGKGVLLNTTADNVQRNIEENDEKKGNQIVHLEVDLPNIMEMPEEQRRLLHSYAKLDKEPYVCKPSSFAVLKHMNDWDTLFGGRKKRFKKMHSFGIDLNNEKQSNATMNEYWGQKIKQMSSDFDNSFDQHSDSHNNDDKIDWEDFELSFDEPKSNTTQTHNQSNTNEEADDNSQTKTQELRFNGVIGDDESGKFFLFEKIYIKKKKNNKTIKAWLLQNVLIFSPSQKHYFLCVELILNKKKKRLSYK</sequence>
<feature type="region of interest" description="Disordered" evidence="2">
    <location>
        <begin position="234"/>
        <end position="258"/>
    </location>
</feature>
<dbReference type="PANTHER" id="PTHR24078">
    <property type="entry name" value="DNAJ HOMOLOG SUBFAMILY C MEMBER"/>
    <property type="match status" value="1"/>
</dbReference>
<dbReference type="Proteomes" id="UP000023152">
    <property type="component" value="Unassembled WGS sequence"/>
</dbReference>
<evidence type="ECO:0000256" key="2">
    <source>
        <dbReference type="SAM" id="MobiDB-lite"/>
    </source>
</evidence>
<dbReference type="GO" id="GO:0051087">
    <property type="term" value="F:protein-folding chaperone binding"/>
    <property type="evidence" value="ECO:0007669"/>
    <property type="project" value="TreeGrafter"/>
</dbReference>
<organism evidence="4 5">
    <name type="scientific">Reticulomyxa filosa</name>
    <dbReference type="NCBI Taxonomy" id="46433"/>
    <lineage>
        <taxon>Eukaryota</taxon>
        <taxon>Sar</taxon>
        <taxon>Rhizaria</taxon>
        <taxon>Retaria</taxon>
        <taxon>Foraminifera</taxon>
        <taxon>Monothalamids</taxon>
        <taxon>Reticulomyxidae</taxon>
        <taxon>Reticulomyxa</taxon>
    </lineage>
</organism>
<dbReference type="AlphaFoldDB" id="X6NHU0"/>
<comment type="caution">
    <text evidence="4">The sequence shown here is derived from an EMBL/GenBank/DDBJ whole genome shotgun (WGS) entry which is preliminary data.</text>
</comment>
<dbReference type="CDD" id="cd10747">
    <property type="entry name" value="DnaJ_C"/>
    <property type="match status" value="1"/>
</dbReference>
<dbReference type="Gene3D" id="2.60.260.20">
    <property type="entry name" value="Urease metallochaperone UreE, N-terminal domain"/>
    <property type="match status" value="1"/>
</dbReference>
<accession>X6NHU0</accession>
<dbReference type="Pfam" id="PF01556">
    <property type="entry name" value="DnaJ_C"/>
    <property type="match status" value="1"/>
</dbReference>
<dbReference type="PANTHER" id="PTHR24078:SF553">
    <property type="entry name" value="DNAJ HOMOLOG SUBFAMILY B MEMBER 5"/>
    <property type="match status" value="1"/>
</dbReference>
<gene>
    <name evidence="4" type="ORF">RFI_12257</name>
</gene>
<dbReference type="OrthoDB" id="10256793at2759"/>
<dbReference type="GO" id="GO:0005829">
    <property type="term" value="C:cytosol"/>
    <property type="evidence" value="ECO:0007669"/>
    <property type="project" value="TreeGrafter"/>
</dbReference>
<evidence type="ECO:0000313" key="4">
    <source>
        <dbReference type="EMBL" id="ETO24897.1"/>
    </source>
</evidence>